<dbReference type="Proteomes" id="UP001153555">
    <property type="component" value="Unassembled WGS sequence"/>
</dbReference>
<accession>A0A9N7N948</accession>
<evidence type="ECO:0000313" key="1">
    <source>
        <dbReference type="EMBL" id="CAA0823635.1"/>
    </source>
</evidence>
<evidence type="ECO:0000313" key="2">
    <source>
        <dbReference type="Proteomes" id="UP001153555"/>
    </source>
</evidence>
<gene>
    <name evidence="1" type="ORF">SHERM_20785</name>
</gene>
<comment type="caution">
    <text evidence="1">The sequence shown here is derived from an EMBL/GenBank/DDBJ whole genome shotgun (WGS) entry which is preliminary data.</text>
</comment>
<organism evidence="1 2">
    <name type="scientific">Striga hermonthica</name>
    <name type="common">Purple witchweed</name>
    <name type="synonym">Buchnera hermonthica</name>
    <dbReference type="NCBI Taxonomy" id="68872"/>
    <lineage>
        <taxon>Eukaryota</taxon>
        <taxon>Viridiplantae</taxon>
        <taxon>Streptophyta</taxon>
        <taxon>Embryophyta</taxon>
        <taxon>Tracheophyta</taxon>
        <taxon>Spermatophyta</taxon>
        <taxon>Magnoliopsida</taxon>
        <taxon>eudicotyledons</taxon>
        <taxon>Gunneridae</taxon>
        <taxon>Pentapetalae</taxon>
        <taxon>asterids</taxon>
        <taxon>lamiids</taxon>
        <taxon>Lamiales</taxon>
        <taxon>Orobanchaceae</taxon>
        <taxon>Buchnereae</taxon>
        <taxon>Striga</taxon>
    </lineage>
</organism>
<proteinExistence type="predicted"/>
<sequence>MAFATARLVFAPLSPPTTSFKSHATTFPKLPLCSQKNPHSLPLAAAAAAAASSHNQPPPPFATEKELLESAAGFDAAGDSFPAIRTYENDLARLTLLGAVNYRQALTAAAADGGAAADEHLSSGMATMVVETLFPGASGDHSTIATRLVLPAKKVKERSIELKKRLRRKEMFSGTTQDNILAMTFRQVVVHHLQSVELQVFSPATERNMNDLGNPREVSVALTLSSMDEQLLGAIGEVICAAAFRDTKSHTLHVSTNRVFGGLFSWLDKRKQISSRDHSIVLYNFLEHEILANAKFLVEKFNSERGKHKLKVPKLKSRWWMPTAFSKLEKIGGHEFLTWASEVLPAYILEIASDKYSDVEFGGWKKTDGNRWQVVLTHSQMVDLADVLDMYYEDIFTLPNKRLPCYAAVKPSDLDYTKSNSFLKTLSCVFVSGILLVTFSVLGKLFVPHLPINFIQQKSQASLSDVILVPDQSLEIPELETCCVSIIRKIKDSFGWPDEIRIKSGPCAWIGELPKFMRGMDDRDSTTKLDISSILVPLAENEVEKQALEDIGSYQVVVSSEGDILGFQPTNRVAVNNWASNPLAKVLHGGKTLSPGFFEPGLKIGRPSSVLVLELLMSLNPKSYFAMVRAVDVSGTGQADS</sequence>
<reference evidence="1" key="1">
    <citation type="submission" date="2019-12" db="EMBL/GenBank/DDBJ databases">
        <authorList>
            <person name="Scholes J."/>
        </authorList>
    </citation>
    <scope>NUCLEOTIDE SEQUENCE</scope>
</reference>
<keyword evidence="2" id="KW-1185">Reference proteome</keyword>
<dbReference type="EMBL" id="CACSLK010024540">
    <property type="protein sequence ID" value="CAA0823635.1"/>
    <property type="molecule type" value="Genomic_DNA"/>
</dbReference>
<dbReference type="OrthoDB" id="1894747at2759"/>
<dbReference type="AlphaFoldDB" id="A0A9N7N948"/>
<dbReference type="PANTHER" id="PTHR35694:SF1">
    <property type="entry name" value="DENEDDYLASE"/>
    <property type="match status" value="1"/>
</dbReference>
<name>A0A9N7N948_STRHE</name>
<dbReference type="PANTHER" id="PTHR35694">
    <property type="entry name" value="DENEDDYLASE"/>
    <property type="match status" value="1"/>
</dbReference>
<protein>
    <submittedName>
        <fullName evidence="1">Uncharacterized protein</fullName>
    </submittedName>
</protein>